<comment type="caution">
    <text evidence="3">The sequence shown here is derived from an EMBL/GenBank/DDBJ whole genome shotgun (WGS) entry which is preliminary data.</text>
</comment>
<proteinExistence type="predicted"/>
<sequence>MVRICTWNLENLFLPGDDAGPETGAAYQAKITSLADVVATMDPDVLAVQEVGDVAALTDLGERVGGTWHQATAAPDRRGIRVGFLSRLPLTAVRQWAAFPAGLRPVQVDDTPVSSSTMGRPALQVRVNVGGRRIDLIACHLKSKLLTFPGGRFSTDDEGERARFGAYALNRRSSESVTVRAAASRRLGALVGSAAVVVLGDLNDGPEAATTQILLGPTGSEIGTGGFARPDAGDRQRLWNLAARIPEEQRFTREYRGRKELIDHILVSHALVGLVADGAVTTDGAGPVPSITDDPNDRRGEPGSDHRPVLATISL</sequence>
<dbReference type="AlphaFoldDB" id="A0A511JGI2"/>
<feature type="compositionally biased region" description="Basic and acidic residues" evidence="1">
    <location>
        <begin position="295"/>
        <end position="308"/>
    </location>
</feature>
<organism evidence="3 4">
    <name type="scientific">Cellulomonas terrae</name>
    <dbReference type="NCBI Taxonomy" id="311234"/>
    <lineage>
        <taxon>Bacteria</taxon>
        <taxon>Bacillati</taxon>
        <taxon>Actinomycetota</taxon>
        <taxon>Actinomycetes</taxon>
        <taxon>Micrococcales</taxon>
        <taxon>Cellulomonadaceae</taxon>
        <taxon>Cellulomonas</taxon>
    </lineage>
</organism>
<dbReference type="InterPro" id="IPR005135">
    <property type="entry name" value="Endo/exonuclease/phosphatase"/>
</dbReference>
<evidence type="ECO:0000256" key="1">
    <source>
        <dbReference type="SAM" id="MobiDB-lite"/>
    </source>
</evidence>
<feature type="region of interest" description="Disordered" evidence="1">
    <location>
        <begin position="282"/>
        <end position="315"/>
    </location>
</feature>
<evidence type="ECO:0000313" key="4">
    <source>
        <dbReference type="Proteomes" id="UP000321049"/>
    </source>
</evidence>
<dbReference type="SUPFAM" id="SSF56219">
    <property type="entry name" value="DNase I-like"/>
    <property type="match status" value="1"/>
</dbReference>
<dbReference type="Gene3D" id="3.60.10.10">
    <property type="entry name" value="Endonuclease/exonuclease/phosphatase"/>
    <property type="match status" value="1"/>
</dbReference>
<evidence type="ECO:0000259" key="2">
    <source>
        <dbReference type="Pfam" id="PF03372"/>
    </source>
</evidence>
<dbReference type="InterPro" id="IPR036691">
    <property type="entry name" value="Endo/exonu/phosph_ase_sf"/>
</dbReference>
<gene>
    <name evidence="3" type="ORF">CTE05_06410</name>
</gene>
<keyword evidence="4" id="KW-1185">Reference proteome</keyword>
<protein>
    <recommendedName>
        <fullName evidence="2">Endonuclease/exonuclease/phosphatase domain-containing protein</fullName>
    </recommendedName>
</protein>
<reference evidence="3 4" key="1">
    <citation type="submission" date="2019-07" db="EMBL/GenBank/DDBJ databases">
        <title>Whole genome shotgun sequence of Cellulomonas terrae NBRC 100819.</title>
        <authorList>
            <person name="Hosoyama A."/>
            <person name="Uohara A."/>
            <person name="Ohji S."/>
            <person name="Ichikawa N."/>
        </authorList>
    </citation>
    <scope>NUCLEOTIDE SEQUENCE [LARGE SCALE GENOMIC DNA]</scope>
    <source>
        <strain evidence="3 4">NBRC 100819</strain>
    </source>
</reference>
<name>A0A511JGI2_9CELL</name>
<dbReference type="OrthoDB" id="7297112at2"/>
<accession>A0A511JGI2</accession>
<dbReference type="PANTHER" id="PTHR42834">
    <property type="entry name" value="ENDONUCLEASE/EXONUCLEASE/PHOSPHATASE FAMILY PROTEIN (AFU_ORTHOLOGUE AFUA_3G09210)"/>
    <property type="match status" value="1"/>
</dbReference>
<evidence type="ECO:0000313" key="3">
    <source>
        <dbReference type="EMBL" id="GEL97094.1"/>
    </source>
</evidence>
<dbReference type="RefSeq" id="WP_146844663.1">
    <property type="nucleotide sequence ID" value="NZ_BJWH01000002.1"/>
</dbReference>
<dbReference type="EMBL" id="BJWH01000002">
    <property type="protein sequence ID" value="GEL97094.1"/>
    <property type="molecule type" value="Genomic_DNA"/>
</dbReference>
<dbReference type="PANTHER" id="PTHR42834:SF1">
    <property type="entry name" value="ENDONUCLEASE_EXONUCLEASE_PHOSPHATASE FAMILY PROTEIN (AFU_ORTHOLOGUE AFUA_3G09210)"/>
    <property type="match status" value="1"/>
</dbReference>
<dbReference type="GO" id="GO:0003824">
    <property type="term" value="F:catalytic activity"/>
    <property type="evidence" value="ECO:0007669"/>
    <property type="project" value="InterPro"/>
</dbReference>
<dbReference type="Proteomes" id="UP000321049">
    <property type="component" value="Unassembled WGS sequence"/>
</dbReference>
<feature type="domain" description="Endonuclease/exonuclease/phosphatase" evidence="2">
    <location>
        <begin position="5"/>
        <end position="306"/>
    </location>
</feature>
<dbReference type="Pfam" id="PF03372">
    <property type="entry name" value="Exo_endo_phos"/>
    <property type="match status" value="1"/>
</dbReference>